<gene>
    <name evidence="3" type="ORF">NZD86_13025</name>
</gene>
<evidence type="ECO:0000313" key="4">
    <source>
        <dbReference type="Proteomes" id="UP001164803"/>
    </source>
</evidence>
<feature type="domain" description="DUF4825" evidence="2">
    <location>
        <begin position="37"/>
        <end position="129"/>
    </location>
</feature>
<feature type="chain" id="PRO_5046015446" evidence="1">
    <location>
        <begin position="16"/>
        <end position="162"/>
    </location>
</feature>
<evidence type="ECO:0000256" key="1">
    <source>
        <dbReference type="SAM" id="SignalP"/>
    </source>
</evidence>
<proteinExistence type="predicted"/>
<keyword evidence="1" id="KW-0732">Signal</keyword>
<dbReference type="InterPro" id="IPR032250">
    <property type="entry name" value="DUF4825"/>
</dbReference>
<name>A0ABY6ZAD1_9BACL</name>
<keyword evidence="4" id="KW-1185">Reference proteome</keyword>
<sequence length="162" mass="18131">MLAVPLILTSSLCLAGCSTSHSSNQTMTKTYHVVDFLKYKGTYVGDNSAVGNILSMLPAHNYMAGFSLQTEHKPYGITVNYTENQKLGPDNYYDFWNSKKPDELLERNAAALFSLVQNVDSIQFHVQDVGNFTYNRADLQQKYGDLSSLLHDQSSFNNFLNG</sequence>
<dbReference type="RefSeq" id="WP_268046876.1">
    <property type="nucleotide sequence ID" value="NZ_CP104064.1"/>
</dbReference>
<dbReference type="Pfam" id="PF16107">
    <property type="entry name" value="DUF4825"/>
    <property type="match status" value="1"/>
</dbReference>
<organism evidence="3 4">
    <name type="scientific">Alicyclobacillus dauci</name>
    <dbReference type="NCBI Taxonomy" id="1475485"/>
    <lineage>
        <taxon>Bacteria</taxon>
        <taxon>Bacillati</taxon>
        <taxon>Bacillota</taxon>
        <taxon>Bacilli</taxon>
        <taxon>Bacillales</taxon>
        <taxon>Alicyclobacillaceae</taxon>
        <taxon>Alicyclobacillus</taxon>
    </lineage>
</organism>
<evidence type="ECO:0000313" key="3">
    <source>
        <dbReference type="EMBL" id="WAH39216.1"/>
    </source>
</evidence>
<feature type="signal peptide" evidence="1">
    <location>
        <begin position="1"/>
        <end position="15"/>
    </location>
</feature>
<dbReference type="Proteomes" id="UP001164803">
    <property type="component" value="Chromosome"/>
</dbReference>
<dbReference type="EMBL" id="CP104064">
    <property type="protein sequence ID" value="WAH39216.1"/>
    <property type="molecule type" value="Genomic_DNA"/>
</dbReference>
<evidence type="ECO:0000259" key="2">
    <source>
        <dbReference type="Pfam" id="PF16107"/>
    </source>
</evidence>
<reference evidence="3" key="1">
    <citation type="submission" date="2022-08" db="EMBL/GenBank/DDBJ databases">
        <title>Alicyclobacillus dauci DSM2870, complete genome.</title>
        <authorList>
            <person name="Wang Q."/>
            <person name="Cai R."/>
            <person name="Wang Z."/>
        </authorList>
    </citation>
    <scope>NUCLEOTIDE SEQUENCE</scope>
    <source>
        <strain evidence="3">DSM 28700</strain>
    </source>
</reference>
<protein>
    <submittedName>
        <fullName evidence="3">DUF4825 domain-containing protein</fullName>
    </submittedName>
</protein>
<accession>A0ABY6ZAD1</accession>